<feature type="domain" description="C2H2-type" evidence="9">
    <location>
        <begin position="120"/>
        <end position="147"/>
    </location>
</feature>
<keyword evidence="2" id="KW-0479">Metal-binding</keyword>
<keyword evidence="5" id="KW-0862">Zinc</keyword>
<dbReference type="PANTHER" id="PTHR10032">
    <property type="entry name" value="ZINC FINGER PROTEIN WITH KRAB AND SCAN DOMAINS"/>
    <property type="match status" value="1"/>
</dbReference>
<protein>
    <recommendedName>
        <fullName evidence="9">C2H2-type domain-containing protein</fullName>
    </recommendedName>
</protein>
<evidence type="ECO:0000259" key="9">
    <source>
        <dbReference type="PROSITE" id="PS50157"/>
    </source>
</evidence>
<dbReference type="FunFam" id="3.30.160.60:FF:000446">
    <property type="entry name" value="Zinc finger protein"/>
    <property type="match status" value="1"/>
</dbReference>
<evidence type="ECO:0000313" key="11">
    <source>
        <dbReference type="Proteomes" id="UP000015102"/>
    </source>
</evidence>
<dbReference type="PANTHER" id="PTHR10032:SF271">
    <property type="entry name" value="RH12261P-RELATED"/>
    <property type="match status" value="1"/>
</dbReference>
<keyword evidence="3" id="KW-0677">Repeat</keyword>
<evidence type="ECO:0000256" key="6">
    <source>
        <dbReference type="ARBA" id="ARBA00023242"/>
    </source>
</evidence>
<reference evidence="10" key="2">
    <citation type="submission" date="2015-06" db="UniProtKB">
        <authorList>
            <consortium name="EnsemblMetazoa"/>
        </authorList>
    </citation>
    <scope>IDENTIFICATION</scope>
</reference>
<dbReference type="GO" id="GO:0009913">
    <property type="term" value="P:epidermal cell differentiation"/>
    <property type="evidence" value="ECO:0007669"/>
    <property type="project" value="TreeGrafter"/>
</dbReference>
<evidence type="ECO:0000256" key="3">
    <source>
        <dbReference type="ARBA" id="ARBA00022737"/>
    </source>
</evidence>
<dbReference type="EMBL" id="CAQQ02095655">
    <property type="status" value="NOT_ANNOTATED_CDS"/>
    <property type="molecule type" value="Genomic_DNA"/>
</dbReference>
<reference evidence="11" key="1">
    <citation type="submission" date="2013-02" db="EMBL/GenBank/DDBJ databases">
        <authorList>
            <person name="Hughes D."/>
        </authorList>
    </citation>
    <scope>NUCLEOTIDE SEQUENCE</scope>
    <source>
        <strain>Durham</strain>
        <strain evidence="11">NC isolate 2 -- Noor lab</strain>
    </source>
</reference>
<keyword evidence="11" id="KW-1185">Reference proteome</keyword>
<keyword evidence="6" id="KW-0539">Nucleus</keyword>
<name>T1GLB9_MEGSC</name>
<dbReference type="InterPro" id="IPR036236">
    <property type="entry name" value="Znf_C2H2_sf"/>
</dbReference>
<dbReference type="AlphaFoldDB" id="T1GLB9"/>
<evidence type="ECO:0000256" key="5">
    <source>
        <dbReference type="ARBA" id="ARBA00022833"/>
    </source>
</evidence>
<feature type="domain" description="C2H2-type" evidence="9">
    <location>
        <begin position="64"/>
        <end position="86"/>
    </location>
</feature>
<dbReference type="GO" id="GO:0008270">
    <property type="term" value="F:zinc ion binding"/>
    <property type="evidence" value="ECO:0007669"/>
    <property type="project" value="UniProtKB-KW"/>
</dbReference>
<dbReference type="HOGENOM" id="CLU_889321_0_0_1"/>
<feature type="domain" description="C2H2-type" evidence="9">
    <location>
        <begin position="92"/>
        <end position="119"/>
    </location>
</feature>
<dbReference type="InterPro" id="IPR027756">
    <property type="entry name" value="Ovo-like"/>
</dbReference>
<evidence type="ECO:0000313" key="10">
    <source>
        <dbReference type="EnsemblMetazoa" id="MESCA004319-PA"/>
    </source>
</evidence>
<sequence>MITKHPEEKIKCDEEGCDKEFHLKFDFDKHMDSHRKRICPICGKELANKKQLVRHLECHSETTFVCTICGKSYNTRYTLSRHMGTHLDVGKYKCNYCGKHFKNGKCMKLHLLAHSGLRPYKCGFCEKTFPDNTRCTDHMKRHPEWKEKKDLGQKITSVLLMEVPTLHELQEQALKNNVPVKPVASYAERKPQYLPCSVCNMIFPSNYKLKLHLNEAHLRSGTNNRPGDTRLNQQQPQQVQPQLVQPQQQLTTSSPSTSNVLLVTMPVAATSTTNSVVVLNQPQNLSQLQHQQHQQQQHHNNSNSKLFITRWDF</sequence>
<dbReference type="EnsemblMetazoa" id="MESCA004319-RA">
    <property type="protein sequence ID" value="MESCA004319-PA"/>
    <property type="gene ID" value="MESCA004319"/>
</dbReference>
<proteinExistence type="predicted"/>
<dbReference type="InterPro" id="IPR013087">
    <property type="entry name" value="Znf_C2H2_type"/>
</dbReference>
<evidence type="ECO:0000256" key="7">
    <source>
        <dbReference type="PROSITE-ProRule" id="PRU00042"/>
    </source>
</evidence>
<dbReference type="STRING" id="36166.T1GLB9"/>
<dbReference type="SUPFAM" id="SSF57667">
    <property type="entry name" value="beta-beta-alpha zinc fingers"/>
    <property type="match status" value="2"/>
</dbReference>
<dbReference type="GO" id="GO:0000978">
    <property type="term" value="F:RNA polymerase II cis-regulatory region sequence-specific DNA binding"/>
    <property type="evidence" value="ECO:0007669"/>
    <property type="project" value="TreeGrafter"/>
</dbReference>
<dbReference type="Proteomes" id="UP000015102">
    <property type="component" value="Unassembled WGS sequence"/>
</dbReference>
<dbReference type="GO" id="GO:0005634">
    <property type="term" value="C:nucleus"/>
    <property type="evidence" value="ECO:0007669"/>
    <property type="project" value="UniProtKB-SubCell"/>
</dbReference>
<feature type="region of interest" description="Disordered" evidence="8">
    <location>
        <begin position="218"/>
        <end position="257"/>
    </location>
</feature>
<dbReference type="SMART" id="SM00355">
    <property type="entry name" value="ZnF_C2H2"/>
    <property type="match status" value="6"/>
</dbReference>
<organism evidence="10 11">
    <name type="scientific">Megaselia scalaris</name>
    <name type="common">Humpbacked fly</name>
    <name type="synonym">Phora scalaris</name>
    <dbReference type="NCBI Taxonomy" id="36166"/>
    <lineage>
        <taxon>Eukaryota</taxon>
        <taxon>Metazoa</taxon>
        <taxon>Ecdysozoa</taxon>
        <taxon>Arthropoda</taxon>
        <taxon>Hexapoda</taxon>
        <taxon>Insecta</taxon>
        <taxon>Pterygota</taxon>
        <taxon>Neoptera</taxon>
        <taxon>Endopterygota</taxon>
        <taxon>Diptera</taxon>
        <taxon>Brachycera</taxon>
        <taxon>Muscomorpha</taxon>
        <taxon>Platypezoidea</taxon>
        <taxon>Phoridae</taxon>
        <taxon>Megaseliini</taxon>
        <taxon>Megaselia</taxon>
    </lineage>
</organism>
<dbReference type="GO" id="GO:0000981">
    <property type="term" value="F:DNA-binding transcription factor activity, RNA polymerase II-specific"/>
    <property type="evidence" value="ECO:0007669"/>
    <property type="project" value="TreeGrafter"/>
</dbReference>
<feature type="domain" description="C2H2-type" evidence="9">
    <location>
        <begin position="37"/>
        <end position="64"/>
    </location>
</feature>
<evidence type="ECO:0000256" key="8">
    <source>
        <dbReference type="SAM" id="MobiDB-lite"/>
    </source>
</evidence>
<keyword evidence="4 7" id="KW-0863">Zinc-finger</keyword>
<evidence type="ECO:0000256" key="4">
    <source>
        <dbReference type="ARBA" id="ARBA00022771"/>
    </source>
</evidence>
<dbReference type="PROSITE" id="PS00028">
    <property type="entry name" value="ZINC_FINGER_C2H2_1"/>
    <property type="match status" value="5"/>
</dbReference>
<evidence type="ECO:0000256" key="2">
    <source>
        <dbReference type="ARBA" id="ARBA00022723"/>
    </source>
</evidence>
<feature type="compositionally biased region" description="Polar residues" evidence="8">
    <location>
        <begin position="220"/>
        <end position="232"/>
    </location>
</feature>
<dbReference type="Gene3D" id="3.30.160.60">
    <property type="entry name" value="Classic Zinc Finger"/>
    <property type="match status" value="3"/>
</dbReference>
<dbReference type="Pfam" id="PF00096">
    <property type="entry name" value="zf-C2H2"/>
    <property type="match status" value="2"/>
</dbReference>
<dbReference type="PROSITE" id="PS50157">
    <property type="entry name" value="ZINC_FINGER_C2H2_2"/>
    <property type="match status" value="4"/>
</dbReference>
<accession>T1GLB9</accession>
<feature type="compositionally biased region" description="Low complexity" evidence="8">
    <location>
        <begin position="233"/>
        <end position="257"/>
    </location>
</feature>
<evidence type="ECO:0000256" key="1">
    <source>
        <dbReference type="ARBA" id="ARBA00004123"/>
    </source>
</evidence>
<comment type="subcellular location">
    <subcellularLocation>
        <location evidence="1">Nucleus</location>
    </subcellularLocation>
</comment>